<feature type="domain" description="HTH LytTR-type" evidence="4">
    <location>
        <begin position="161"/>
        <end position="260"/>
    </location>
</feature>
<comment type="caution">
    <text evidence="5">The sequence shown here is derived from an EMBL/GenBank/DDBJ whole genome shotgun (WGS) entry which is preliminary data.</text>
</comment>
<dbReference type="Pfam" id="PF04397">
    <property type="entry name" value="LytTR"/>
    <property type="match status" value="1"/>
</dbReference>
<dbReference type="PROSITE" id="PS50110">
    <property type="entry name" value="RESPONSE_REGULATORY"/>
    <property type="match status" value="1"/>
</dbReference>
<feature type="domain" description="Response regulatory" evidence="3">
    <location>
        <begin position="10"/>
        <end position="122"/>
    </location>
</feature>
<dbReference type="SMART" id="SM00448">
    <property type="entry name" value="REC"/>
    <property type="match status" value="1"/>
</dbReference>
<sequence length="266" mass="30126">MSTQPISPTRCLIIDDEPSSRRILKTHISEMPRLTLIKTCEDALQGLQCISKLRPDLVFLDINMPELSGLELLEMVPWLGSSVIVTSAHQKYAIDGYDYDVLGFLSKPVSYKSFVKAVTNALDKKQKKSPVQQSQPEILSEQSIPATDYPLQTPHFDATSLWVKFDRRLFAIPYQNICFIEGQHNYVAIFCTGGNIIRTRASISEIGRGLPGHFVKTHRSYIVNRYQVNSIEGSTIKMLNNYKVSIAKDERNEIILRLTTGFKRMG</sequence>
<evidence type="ECO:0000259" key="4">
    <source>
        <dbReference type="PROSITE" id="PS50930"/>
    </source>
</evidence>
<accession>A0ABU1R8Y0</accession>
<dbReference type="EMBL" id="JAVDTI010000011">
    <property type="protein sequence ID" value="MDR6809657.1"/>
    <property type="molecule type" value="Genomic_DNA"/>
</dbReference>
<dbReference type="RefSeq" id="WP_309993408.1">
    <property type="nucleotide sequence ID" value="NZ_JAVDTI010000011.1"/>
</dbReference>
<dbReference type="Pfam" id="PF00072">
    <property type="entry name" value="Response_reg"/>
    <property type="match status" value="1"/>
</dbReference>
<dbReference type="InterPro" id="IPR007492">
    <property type="entry name" value="LytTR_DNA-bd_dom"/>
</dbReference>
<evidence type="ECO:0000256" key="1">
    <source>
        <dbReference type="ARBA" id="ARBA00022553"/>
    </source>
</evidence>
<dbReference type="InterPro" id="IPR050595">
    <property type="entry name" value="Bact_response_regulator"/>
</dbReference>
<proteinExistence type="predicted"/>
<name>A0ABU1R8Y0_9BACT</name>
<keyword evidence="1 2" id="KW-0597">Phosphoprotein</keyword>
<dbReference type="SMART" id="SM00850">
    <property type="entry name" value="LytTR"/>
    <property type="match status" value="1"/>
</dbReference>
<feature type="modified residue" description="4-aspartylphosphate" evidence="2">
    <location>
        <position position="61"/>
    </location>
</feature>
<evidence type="ECO:0000256" key="2">
    <source>
        <dbReference type="PROSITE-ProRule" id="PRU00169"/>
    </source>
</evidence>
<gene>
    <name evidence="5" type="ORF">J2W84_006733</name>
</gene>
<dbReference type="GO" id="GO:0003677">
    <property type="term" value="F:DNA binding"/>
    <property type="evidence" value="ECO:0007669"/>
    <property type="project" value="UniProtKB-KW"/>
</dbReference>
<dbReference type="Proteomes" id="UP001264980">
    <property type="component" value="Unassembled WGS sequence"/>
</dbReference>
<dbReference type="InterPro" id="IPR011006">
    <property type="entry name" value="CheY-like_superfamily"/>
</dbReference>
<dbReference type="SUPFAM" id="SSF52172">
    <property type="entry name" value="CheY-like"/>
    <property type="match status" value="1"/>
</dbReference>
<dbReference type="InterPro" id="IPR001789">
    <property type="entry name" value="Sig_transdc_resp-reg_receiver"/>
</dbReference>
<dbReference type="PROSITE" id="PS50930">
    <property type="entry name" value="HTH_LYTTR"/>
    <property type="match status" value="1"/>
</dbReference>
<dbReference type="PANTHER" id="PTHR44591:SF3">
    <property type="entry name" value="RESPONSE REGULATORY DOMAIN-CONTAINING PROTEIN"/>
    <property type="match status" value="1"/>
</dbReference>
<dbReference type="Gene3D" id="3.40.50.2300">
    <property type="match status" value="1"/>
</dbReference>
<evidence type="ECO:0000313" key="6">
    <source>
        <dbReference type="Proteomes" id="UP001264980"/>
    </source>
</evidence>
<dbReference type="PANTHER" id="PTHR44591">
    <property type="entry name" value="STRESS RESPONSE REGULATOR PROTEIN 1"/>
    <property type="match status" value="1"/>
</dbReference>
<evidence type="ECO:0000313" key="5">
    <source>
        <dbReference type="EMBL" id="MDR6809657.1"/>
    </source>
</evidence>
<keyword evidence="6" id="KW-1185">Reference proteome</keyword>
<evidence type="ECO:0000259" key="3">
    <source>
        <dbReference type="PROSITE" id="PS50110"/>
    </source>
</evidence>
<reference evidence="5 6" key="1">
    <citation type="submission" date="2023-07" db="EMBL/GenBank/DDBJ databases">
        <title>Sorghum-associated microbial communities from plants grown in Nebraska, USA.</title>
        <authorList>
            <person name="Schachtman D."/>
        </authorList>
    </citation>
    <scope>NUCLEOTIDE SEQUENCE [LARGE SCALE GENOMIC DNA]</scope>
    <source>
        <strain evidence="5 6">BE57</strain>
    </source>
</reference>
<keyword evidence="5" id="KW-0238">DNA-binding</keyword>
<organism evidence="5 6">
    <name type="scientific">Dyadobacter fermentans</name>
    <dbReference type="NCBI Taxonomy" id="94254"/>
    <lineage>
        <taxon>Bacteria</taxon>
        <taxon>Pseudomonadati</taxon>
        <taxon>Bacteroidota</taxon>
        <taxon>Cytophagia</taxon>
        <taxon>Cytophagales</taxon>
        <taxon>Spirosomataceae</taxon>
        <taxon>Dyadobacter</taxon>
    </lineage>
</organism>
<dbReference type="Gene3D" id="2.40.50.1020">
    <property type="entry name" value="LytTr DNA-binding domain"/>
    <property type="match status" value="1"/>
</dbReference>
<protein>
    <submittedName>
        <fullName evidence="5">DNA-binding LytR/AlgR family response regulator</fullName>
    </submittedName>
</protein>